<dbReference type="InterPro" id="IPR020945">
    <property type="entry name" value="DMSO/NO3_reduct_chaperone"/>
</dbReference>
<reference evidence="2 3" key="1">
    <citation type="journal article" date="2014" name="Environ. Microbiol.">
        <title>The nitrate-ammonifying and nosZ-carrying bacterium Bacillus vireti is a potent source and sink for nitric and nitrous oxide under high nitrate conditions.</title>
        <authorList>
            <person name="Mania D."/>
            <person name="Heylen K."/>
            <person name="van Spanning R.J."/>
            <person name="Frostegard A."/>
        </authorList>
    </citation>
    <scope>NUCLEOTIDE SEQUENCE [LARGE SCALE GENOMIC DNA]</scope>
    <source>
        <strain evidence="2 3">LMG 21834</strain>
    </source>
</reference>
<evidence type="ECO:0000256" key="1">
    <source>
        <dbReference type="ARBA" id="ARBA00023186"/>
    </source>
</evidence>
<dbReference type="SUPFAM" id="SSF89155">
    <property type="entry name" value="TorD-like"/>
    <property type="match status" value="1"/>
</dbReference>
<dbReference type="EMBL" id="ALAN01000084">
    <property type="protein sequence ID" value="ETI67905.1"/>
    <property type="molecule type" value="Genomic_DNA"/>
</dbReference>
<gene>
    <name evidence="2" type="ORF">BAVI_15491</name>
</gene>
<keyword evidence="1" id="KW-0143">Chaperone</keyword>
<accession>A0AB94ILF7</accession>
<dbReference type="RefSeq" id="WP_024029280.1">
    <property type="nucleotide sequence ID" value="NZ_ALAN01000084.1"/>
</dbReference>
<proteinExistence type="predicted"/>
<comment type="caution">
    <text evidence="2">The sequence shown here is derived from an EMBL/GenBank/DDBJ whole genome shotgun (WGS) entry which is preliminary data.</text>
</comment>
<keyword evidence="3" id="KW-1185">Reference proteome</keyword>
<name>A0AB94ILF7_9BACI</name>
<dbReference type="Gene3D" id="1.10.3480.10">
    <property type="entry name" value="TorD-like"/>
    <property type="match status" value="1"/>
</dbReference>
<dbReference type="PANTHER" id="PTHR34227">
    <property type="entry name" value="CHAPERONE PROTEIN YCDY"/>
    <property type="match status" value="1"/>
</dbReference>
<sequence>MALTTEPLHIQLQPFLLARKNFYQLLHLLFSMPVDVDALIGIKRDEIFEELGEFHEGGKILDGYFKHLTVEQIKREQQEFQRLFIGPGLLGAPPWESYYRSREQLLFEEWTYQIRELYHRFGLQYCKENNEPDDHLLLELEFMIHLTDLCFQETKDDSIEKLLATQISFIEEHLLIWIASFCEKVIENTSSQLYLGAAMLLEDFLSFDLESLVEVREGSILCLKNIH</sequence>
<evidence type="ECO:0000313" key="2">
    <source>
        <dbReference type="EMBL" id="ETI67905.1"/>
    </source>
</evidence>
<dbReference type="AlphaFoldDB" id="A0AB94ILF7"/>
<protein>
    <submittedName>
        <fullName evidence="2">Cytoplasmic chaperone TorD family protein</fullName>
    </submittedName>
</protein>
<dbReference type="InterPro" id="IPR050289">
    <property type="entry name" value="TorD/DmsD_chaperones"/>
</dbReference>
<dbReference type="Pfam" id="PF02613">
    <property type="entry name" value="Nitrate_red_del"/>
    <property type="match status" value="1"/>
</dbReference>
<dbReference type="Proteomes" id="UP000018877">
    <property type="component" value="Unassembled WGS sequence"/>
</dbReference>
<dbReference type="InterPro" id="IPR036411">
    <property type="entry name" value="TorD-like_sf"/>
</dbReference>
<dbReference type="PANTHER" id="PTHR34227:SF1">
    <property type="entry name" value="DIMETHYL SULFOXIDE REDUCTASE CHAPERONE-RELATED"/>
    <property type="match status" value="1"/>
</dbReference>
<evidence type="ECO:0000313" key="3">
    <source>
        <dbReference type="Proteomes" id="UP000018877"/>
    </source>
</evidence>
<organism evidence="2 3">
    <name type="scientific">Neobacillus vireti LMG 21834</name>
    <dbReference type="NCBI Taxonomy" id="1131730"/>
    <lineage>
        <taxon>Bacteria</taxon>
        <taxon>Bacillati</taxon>
        <taxon>Bacillota</taxon>
        <taxon>Bacilli</taxon>
        <taxon>Bacillales</taxon>
        <taxon>Bacillaceae</taxon>
        <taxon>Neobacillus</taxon>
    </lineage>
</organism>